<reference evidence="1 2" key="1">
    <citation type="submission" date="2022-04" db="EMBL/GenBank/DDBJ databases">
        <title>Positive selection, recombination, and allopatry shape intraspecific diversity of widespread and dominant cyanobacteria.</title>
        <authorList>
            <person name="Wei J."/>
            <person name="Shu W."/>
            <person name="Hu C."/>
        </authorList>
    </citation>
    <scope>NUCLEOTIDE SEQUENCE [LARGE SCALE GENOMIC DNA]</scope>
    <source>
        <strain evidence="1 2">AS-A4</strain>
    </source>
</reference>
<proteinExistence type="predicted"/>
<evidence type="ECO:0000313" key="2">
    <source>
        <dbReference type="Proteomes" id="UP001476950"/>
    </source>
</evidence>
<keyword evidence="2" id="KW-1185">Reference proteome</keyword>
<dbReference type="Proteomes" id="UP001476950">
    <property type="component" value="Unassembled WGS sequence"/>
</dbReference>
<comment type="caution">
    <text evidence="1">The sequence shown here is derived from an EMBL/GenBank/DDBJ whole genome shotgun (WGS) entry which is preliminary data.</text>
</comment>
<dbReference type="EMBL" id="JAMPLM010000063">
    <property type="protein sequence ID" value="MEP1062385.1"/>
    <property type="molecule type" value="Genomic_DNA"/>
</dbReference>
<accession>A0ABV0KVR9</accession>
<sequence length="64" mass="7297">MSPVTVGAFSPKAVQRSNEGQVKSVQRELFWCTRYWAEVDNLRDRDAKLREPCVFVNVATLPTV</sequence>
<gene>
    <name evidence="1" type="ORF">NDI38_28855</name>
</gene>
<protein>
    <recommendedName>
        <fullName evidence="3">Transposase</fullName>
    </recommendedName>
</protein>
<evidence type="ECO:0008006" key="3">
    <source>
        <dbReference type="Google" id="ProtNLM"/>
    </source>
</evidence>
<name>A0ABV0KVR9_9CYAN</name>
<evidence type="ECO:0000313" key="1">
    <source>
        <dbReference type="EMBL" id="MEP1062385.1"/>
    </source>
</evidence>
<organism evidence="1 2">
    <name type="scientific">Stenomitos frigidus AS-A4</name>
    <dbReference type="NCBI Taxonomy" id="2933935"/>
    <lineage>
        <taxon>Bacteria</taxon>
        <taxon>Bacillati</taxon>
        <taxon>Cyanobacteriota</taxon>
        <taxon>Cyanophyceae</taxon>
        <taxon>Leptolyngbyales</taxon>
        <taxon>Leptolyngbyaceae</taxon>
        <taxon>Stenomitos</taxon>
    </lineage>
</organism>
<dbReference type="RefSeq" id="WP_190447085.1">
    <property type="nucleotide sequence ID" value="NZ_JAMPLM010000063.1"/>
</dbReference>